<accession>A0A814RCK9</accession>
<proteinExistence type="predicted"/>
<dbReference type="AlphaFoldDB" id="A0A814RCK9"/>
<feature type="domain" description="Methyltransferase type 11" evidence="1">
    <location>
        <begin position="4"/>
        <end position="43"/>
    </location>
</feature>
<dbReference type="InterPro" id="IPR052356">
    <property type="entry name" value="Thiol_S-MT"/>
</dbReference>
<dbReference type="EMBL" id="CAJNOK010013578">
    <property type="protein sequence ID" value="CAF1187253.1"/>
    <property type="molecule type" value="Genomic_DNA"/>
</dbReference>
<sequence length="120" mass="13523">MKDVESNSIDTIIMTFVLCSAPDPLPEQLLIEAHRVLKSGGELHLLDHVLSDPNVKPMTNLFQKLVNPLWAIIDDVCRFKPIVNYLNQMKTTYSKVDYQNIGVPVPFFLISDAIKGVLTK</sequence>
<dbReference type="PANTHER" id="PTHR45036:SF1">
    <property type="entry name" value="METHYLTRANSFERASE LIKE 7A"/>
    <property type="match status" value="1"/>
</dbReference>
<comment type="caution">
    <text evidence="2">The sequence shown here is derived from an EMBL/GenBank/DDBJ whole genome shotgun (WGS) entry which is preliminary data.</text>
</comment>
<evidence type="ECO:0000313" key="4">
    <source>
        <dbReference type="EMBL" id="CAF3895663.1"/>
    </source>
</evidence>
<dbReference type="OrthoDB" id="416496at2759"/>
<dbReference type="InterPro" id="IPR029063">
    <property type="entry name" value="SAM-dependent_MTases_sf"/>
</dbReference>
<dbReference type="InterPro" id="IPR013216">
    <property type="entry name" value="Methyltransf_11"/>
</dbReference>
<dbReference type="EMBL" id="CAJNOQ010006354">
    <property type="protein sequence ID" value="CAF1132143.1"/>
    <property type="molecule type" value="Genomic_DNA"/>
</dbReference>
<dbReference type="Proteomes" id="UP000681722">
    <property type="component" value="Unassembled WGS sequence"/>
</dbReference>
<evidence type="ECO:0000313" key="5">
    <source>
        <dbReference type="EMBL" id="CAF3998220.1"/>
    </source>
</evidence>
<dbReference type="SUPFAM" id="SSF53335">
    <property type="entry name" value="S-adenosyl-L-methionine-dependent methyltransferases"/>
    <property type="match status" value="1"/>
</dbReference>
<dbReference type="Proteomes" id="UP000663829">
    <property type="component" value="Unassembled WGS sequence"/>
</dbReference>
<name>A0A814RCK9_9BILA</name>
<reference evidence="2" key="1">
    <citation type="submission" date="2021-02" db="EMBL/GenBank/DDBJ databases">
        <authorList>
            <person name="Nowell W R."/>
        </authorList>
    </citation>
    <scope>NUCLEOTIDE SEQUENCE</scope>
</reference>
<protein>
    <recommendedName>
        <fullName evidence="1">Methyltransferase type 11 domain-containing protein</fullName>
    </recommendedName>
</protein>
<dbReference type="EMBL" id="CAJOBC010006347">
    <property type="protein sequence ID" value="CAF3895663.1"/>
    <property type="molecule type" value="Genomic_DNA"/>
</dbReference>
<dbReference type="Proteomes" id="UP000677228">
    <property type="component" value="Unassembled WGS sequence"/>
</dbReference>
<evidence type="ECO:0000313" key="3">
    <source>
        <dbReference type="EMBL" id="CAF1187253.1"/>
    </source>
</evidence>
<dbReference type="EMBL" id="CAJOBA010035102">
    <property type="protein sequence ID" value="CAF3998220.1"/>
    <property type="molecule type" value="Genomic_DNA"/>
</dbReference>
<evidence type="ECO:0000259" key="1">
    <source>
        <dbReference type="Pfam" id="PF08241"/>
    </source>
</evidence>
<evidence type="ECO:0000313" key="2">
    <source>
        <dbReference type="EMBL" id="CAF1132143.1"/>
    </source>
</evidence>
<keyword evidence="6" id="KW-1185">Reference proteome</keyword>
<gene>
    <name evidence="2" type="ORF">GPM918_LOCUS20251</name>
    <name evidence="3" type="ORF">OVA965_LOCUS23356</name>
    <name evidence="4" type="ORF">SRO942_LOCUS20236</name>
    <name evidence="5" type="ORF">TMI583_LOCUS24071</name>
</gene>
<organism evidence="2 6">
    <name type="scientific">Didymodactylos carnosus</name>
    <dbReference type="NCBI Taxonomy" id="1234261"/>
    <lineage>
        <taxon>Eukaryota</taxon>
        <taxon>Metazoa</taxon>
        <taxon>Spiralia</taxon>
        <taxon>Gnathifera</taxon>
        <taxon>Rotifera</taxon>
        <taxon>Eurotatoria</taxon>
        <taxon>Bdelloidea</taxon>
        <taxon>Philodinida</taxon>
        <taxon>Philodinidae</taxon>
        <taxon>Didymodactylos</taxon>
    </lineage>
</organism>
<dbReference type="PANTHER" id="PTHR45036">
    <property type="entry name" value="METHYLTRANSFERASE LIKE 7B"/>
    <property type="match status" value="1"/>
</dbReference>
<dbReference type="Pfam" id="PF08241">
    <property type="entry name" value="Methyltransf_11"/>
    <property type="match status" value="1"/>
</dbReference>
<dbReference type="Proteomes" id="UP000682733">
    <property type="component" value="Unassembled WGS sequence"/>
</dbReference>
<evidence type="ECO:0000313" key="6">
    <source>
        <dbReference type="Proteomes" id="UP000663829"/>
    </source>
</evidence>
<dbReference type="GO" id="GO:0008757">
    <property type="term" value="F:S-adenosylmethionine-dependent methyltransferase activity"/>
    <property type="evidence" value="ECO:0007669"/>
    <property type="project" value="InterPro"/>
</dbReference>
<dbReference type="Gene3D" id="3.40.50.150">
    <property type="entry name" value="Vaccinia Virus protein VP39"/>
    <property type="match status" value="1"/>
</dbReference>